<evidence type="ECO:0000259" key="16">
    <source>
        <dbReference type="PROSITE" id="PS50853"/>
    </source>
</evidence>
<feature type="transmembrane region" description="Helical" evidence="13">
    <location>
        <begin position="498"/>
        <end position="522"/>
    </location>
</feature>
<keyword evidence="10" id="KW-0393">Immunoglobulin domain</keyword>
<feature type="domain" description="Fibronectin type-III" evidence="16">
    <location>
        <begin position="390"/>
        <end position="491"/>
    </location>
</feature>
<dbReference type="InterPro" id="IPR036179">
    <property type="entry name" value="Ig-like_dom_sf"/>
</dbReference>
<dbReference type="SMART" id="SM00219">
    <property type="entry name" value="TyrKc"/>
    <property type="match status" value="1"/>
</dbReference>
<dbReference type="InterPro" id="IPR007110">
    <property type="entry name" value="Ig-like_dom"/>
</dbReference>
<keyword evidence="8" id="KW-1015">Disulfide bond</keyword>
<organism evidence="17 18">
    <name type="scientific">Desmophyllum pertusum</name>
    <dbReference type="NCBI Taxonomy" id="174260"/>
    <lineage>
        <taxon>Eukaryota</taxon>
        <taxon>Metazoa</taxon>
        <taxon>Cnidaria</taxon>
        <taxon>Anthozoa</taxon>
        <taxon>Hexacorallia</taxon>
        <taxon>Scleractinia</taxon>
        <taxon>Caryophylliina</taxon>
        <taxon>Caryophylliidae</taxon>
        <taxon>Desmophyllum</taxon>
    </lineage>
</organism>
<dbReference type="PANTHER" id="PTHR12231">
    <property type="entry name" value="CTX-RELATED TYPE I TRANSMEMBRANE PROTEIN"/>
    <property type="match status" value="1"/>
</dbReference>
<sequence>MAHVSTLAPLLGHGESSDIISVQPKTKTVTEGNNLTFSCTHSANSTNRTSLNFTWHKFGEHSVLSNSSQLTLVNINRTDSGNYSCTATNGTANWAAVASITVLYPPQIISKPENHTVNETLETSLFCNASGNPPPRIQWGLPNGSNILIANNKFLTFNNTSKTQHGRYSCKATNDVGSSSFSVMYLNVQYDKDFGNYTCKALNALGKDEFHVDVARTDPPQIIYKTGNLTVNETLETSLFCNASGNPPPRIQWGLPNGSYIVIANNEFLTFKNTSKNQHGRYSCKATNDVGNSSVIVMYLNVQYKPAINRTGRLLEIDSWVGHNSKLTCEAEGNPTPKITWSKDRNELSMSENIHIMPKDEKDFGIYTCTALNALGKDEFHVDVVRTAFAPDAPTIVNKNKLINDRSFVLRWTRSTADNGRPILRYLVFCRELYSNSSKEAWKKKDAGINLYYNLTLKWAASYQFTVAAENDQGEKPTIPTAKSTVSTTVTSDSSSKAYVYGAAAGGAVLLLIIIVSIVFCVKRRRNAAPPRHHLTEWNELQSCSPKKPTNNSPRVESEKNTYNTDEFSPTSILLQMPQPPRVPSRNESLQKNNVPLTPPRLAIYTNVSCIDEEISDWEFPREQLHIEKYVGKGAFCVVARAHAEGLGTVAVKIPKEKALESNKKDLLAEYELMKQLQPHPNVIRLMGAVTLSGGCPYPKIQAHRIPYMIKGDYRMPKPEHLDDEIYALMCECWSNEPDRRPTFESISGTIKRLERCHKEIIYMNVYDDQLYGNVEDWD</sequence>
<proteinExistence type="inferred from homology"/>
<dbReference type="InterPro" id="IPR003599">
    <property type="entry name" value="Ig_sub"/>
</dbReference>
<dbReference type="InterPro" id="IPR000719">
    <property type="entry name" value="Prot_kinase_dom"/>
</dbReference>
<keyword evidence="9" id="KW-0325">Glycoprotein</keyword>
<keyword evidence="4" id="KW-0732">Signal</keyword>
<evidence type="ECO:0000313" key="18">
    <source>
        <dbReference type="Proteomes" id="UP001163046"/>
    </source>
</evidence>
<comment type="subcellular location">
    <subcellularLocation>
        <location evidence="1">Membrane</location>
        <topology evidence="1">Single-pass membrane protein</topology>
    </subcellularLocation>
</comment>
<keyword evidence="3 13" id="KW-0812">Transmembrane</keyword>
<dbReference type="InterPro" id="IPR020635">
    <property type="entry name" value="Tyr_kinase_cat_dom"/>
</dbReference>
<dbReference type="InterPro" id="IPR003598">
    <property type="entry name" value="Ig_sub2"/>
</dbReference>
<evidence type="ECO:0000256" key="2">
    <source>
        <dbReference type="ARBA" id="ARBA00006692"/>
    </source>
</evidence>
<feature type="domain" description="Ig-like" evidence="15">
    <location>
        <begin position="18"/>
        <end position="101"/>
    </location>
</feature>
<comment type="caution">
    <text evidence="17">The sequence shown here is derived from an EMBL/GenBank/DDBJ whole genome shotgun (WGS) entry which is preliminary data.</text>
</comment>
<evidence type="ECO:0000256" key="1">
    <source>
        <dbReference type="ARBA" id="ARBA00004167"/>
    </source>
</evidence>
<evidence type="ECO:0000256" key="13">
    <source>
        <dbReference type="SAM" id="Phobius"/>
    </source>
</evidence>
<evidence type="ECO:0000256" key="5">
    <source>
        <dbReference type="ARBA" id="ARBA00022737"/>
    </source>
</evidence>
<gene>
    <name evidence="17" type="primary">NCAM2_12</name>
    <name evidence="17" type="ORF">OS493_031134</name>
</gene>
<dbReference type="InterPro" id="IPR036116">
    <property type="entry name" value="FN3_sf"/>
</dbReference>
<dbReference type="AlphaFoldDB" id="A0A9X0CCQ5"/>
<evidence type="ECO:0000256" key="3">
    <source>
        <dbReference type="ARBA" id="ARBA00022692"/>
    </source>
</evidence>
<dbReference type="InterPro" id="IPR001245">
    <property type="entry name" value="Ser-Thr/Tyr_kinase_cat_dom"/>
</dbReference>
<dbReference type="PROSITE" id="PS50853">
    <property type="entry name" value="FN3"/>
    <property type="match status" value="1"/>
</dbReference>
<dbReference type="PROSITE" id="PS50011">
    <property type="entry name" value="PROTEIN_KINASE_DOM"/>
    <property type="match status" value="1"/>
</dbReference>
<feature type="region of interest" description="Disordered" evidence="12">
    <location>
        <begin position="540"/>
        <end position="571"/>
    </location>
</feature>
<keyword evidence="18" id="KW-1185">Reference proteome</keyword>
<dbReference type="PROSITE" id="PS50835">
    <property type="entry name" value="IG_LIKE"/>
    <property type="match status" value="4"/>
</dbReference>
<feature type="domain" description="Ig-like" evidence="15">
    <location>
        <begin position="306"/>
        <end position="385"/>
    </location>
</feature>
<feature type="domain" description="Ig-like" evidence="15">
    <location>
        <begin position="106"/>
        <end position="182"/>
    </location>
</feature>
<dbReference type="Gene3D" id="2.60.40.10">
    <property type="entry name" value="Immunoglobulins"/>
    <property type="match status" value="5"/>
</dbReference>
<dbReference type="Pfam" id="PF13927">
    <property type="entry name" value="Ig_3"/>
    <property type="match status" value="3"/>
</dbReference>
<dbReference type="SUPFAM" id="SSF56112">
    <property type="entry name" value="Protein kinase-like (PK-like)"/>
    <property type="match status" value="2"/>
</dbReference>
<dbReference type="Gene3D" id="3.30.200.20">
    <property type="entry name" value="Phosphorylase Kinase, domain 1"/>
    <property type="match status" value="1"/>
</dbReference>
<name>A0A9X0CCQ5_9CNID</name>
<dbReference type="Pfam" id="PF00041">
    <property type="entry name" value="fn3"/>
    <property type="match status" value="1"/>
</dbReference>
<evidence type="ECO:0000313" key="17">
    <source>
        <dbReference type="EMBL" id="KAJ7323718.1"/>
    </source>
</evidence>
<evidence type="ECO:0000256" key="10">
    <source>
        <dbReference type="ARBA" id="ARBA00023319"/>
    </source>
</evidence>
<evidence type="ECO:0000259" key="15">
    <source>
        <dbReference type="PROSITE" id="PS50835"/>
    </source>
</evidence>
<evidence type="ECO:0000256" key="11">
    <source>
        <dbReference type="PIRSR" id="PIRSR000615-4"/>
    </source>
</evidence>
<dbReference type="EMBL" id="MU827812">
    <property type="protein sequence ID" value="KAJ7323718.1"/>
    <property type="molecule type" value="Genomic_DNA"/>
</dbReference>
<keyword evidence="6 13" id="KW-1133">Transmembrane helix</keyword>
<evidence type="ECO:0000259" key="14">
    <source>
        <dbReference type="PROSITE" id="PS50011"/>
    </source>
</evidence>
<dbReference type="InterPro" id="IPR003961">
    <property type="entry name" value="FN3_dom"/>
</dbReference>
<dbReference type="SMART" id="SM00408">
    <property type="entry name" value="IGc2"/>
    <property type="match status" value="4"/>
</dbReference>
<dbReference type="CDD" id="cd00063">
    <property type="entry name" value="FN3"/>
    <property type="match status" value="1"/>
</dbReference>
<dbReference type="Proteomes" id="UP001163046">
    <property type="component" value="Unassembled WGS sequence"/>
</dbReference>
<comment type="similarity">
    <text evidence="2">Belongs to the protein kinase superfamily. CAMK Ser/Thr protein kinase family.</text>
</comment>
<dbReference type="GO" id="GO:0004713">
    <property type="term" value="F:protein tyrosine kinase activity"/>
    <property type="evidence" value="ECO:0007669"/>
    <property type="project" value="InterPro"/>
</dbReference>
<dbReference type="SUPFAM" id="SSF48726">
    <property type="entry name" value="Immunoglobulin"/>
    <property type="match status" value="4"/>
</dbReference>
<dbReference type="Pfam" id="PF07679">
    <property type="entry name" value="I-set"/>
    <property type="match status" value="1"/>
</dbReference>
<feature type="domain" description="Ig-like" evidence="15">
    <location>
        <begin position="220"/>
        <end position="303"/>
    </location>
</feature>
<evidence type="ECO:0000256" key="8">
    <source>
        <dbReference type="ARBA" id="ARBA00023157"/>
    </source>
</evidence>
<dbReference type="OrthoDB" id="1668230at2759"/>
<dbReference type="InterPro" id="IPR013098">
    <property type="entry name" value="Ig_I-set"/>
</dbReference>
<dbReference type="Gene3D" id="1.10.510.10">
    <property type="entry name" value="Transferase(Phosphotransferase) domain 1"/>
    <property type="match status" value="1"/>
</dbReference>
<feature type="site" description="Important for interaction with phosphotyrosine-binding proteins" evidence="11">
    <location>
        <position position="763"/>
    </location>
</feature>
<dbReference type="InterPro" id="IPR051170">
    <property type="entry name" value="Neural/epithelial_adhesion"/>
</dbReference>
<keyword evidence="7 13" id="KW-0472">Membrane</keyword>
<dbReference type="SMART" id="SM00409">
    <property type="entry name" value="IG"/>
    <property type="match status" value="4"/>
</dbReference>
<evidence type="ECO:0000256" key="12">
    <source>
        <dbReference type="SAM" id="MobiDB-lite"/>
    </source>
</evidence>
<evidence type="ECO:0000256" key="7">
    <source>
        <dbReference type="ARBA" id="ARBA00023136"/>
    </source>
</evidence>
<evidence type="ECO:0000256" key="6">
    <source>
        <dbReference type="ARBA" id="ARBA00022989"/>
    </source>
</evidence>
<keyword evidence="5" id="KW-0677">Repeat</keyword>
<accession>A0A9X0CCQ5</accession>
<evidence type="ECO:0000256" key="4">
    <source>
        <dbReference type="ARBA" id="ARBA00022729"/>
    </source>
</evidence>
<reference evidence="17" key="1">
    <citation type="submission" date="2023-01" db="EMBL/GenBank/DDBJ databases">
        <title>Genome assembly of the deep-sea coral Lophelia pertusa.</title>
        <authorList>
            <person name="Herrera S."/>
            <person name="Cordes E."/>
        </authorList>
    </citation>
    <scope>NUCLEOTIDE SEQUENCE</scope>
    <source>
        <strain evidence="17">USNM1676648</strain>
        <tissue evidence="17">Polyp</tissue>
    </source>
</reference>
<dbReference type="SUPFAM" id="SSF49265">
    <property type="entry name" value="Fibronectin type III"/>
    <property type="match status" value="1"/>
</dbReference>
<feature type="domain" description="Protein kinase" evidence="14">
    <location>
        <begin position="625"/>
        <end position="779"/>
    </location>
</feature>
<dbReference type="Pfam" id="PF07714">
    <property type="entry name" value="PK_Tyr_Ser-Thr"/>
    <property type="match status" value="2"/>
</dbReference>
<evidence type="ECO:0000256" key="9">
    <source>
        <dbReference type="ARBA" id="ARBA00023180"/>
    </source>
</evidence>
<dbReference type="GO" id="GO:0005524">
    <property type="term" value="F:ATP binding"/>
    <property type="evidence" value="ECO:0007669"/>
    <property type="project" value="InterPro"/>
</dbReference>
<dbReference type="PIRSF" id="PIRSF000615">
    <property type="entry name" value="TyrPK_CSF1-R"/>
    <property type="match status" value="1"/>
</dbReference>
<dbReference type="GO" id="GO:0016020">
    <property type="term" value="C:membrane"/>
    <property type="evidence" value="ECO:0007669"/>
    <property type="project" value="UniProtKB-SubCell"/>
</dbReference>
<protein>
    <submittedName>
        <fullName evidence="17">Neural cell adhesion molecule 2</fullName>
    </submittedName>
</protein>
<dbReference type="InterPro" id="IPR013783">
    <property type="entry name" value="Ig-like_fold"/>
</dbReference>
<dbReference type="PANTHER" id="PTHR12231:SF253">
    <property type="entry name" value="DPR-INTERACTING PROTEIN ETA, ISOFORM B-RELATED"/>
    <property type="match status" value="1"/>
</dbReference>
<dbReference type="InterPro" id="IPR011009">
    <property type="entry name" value="Kinase-like_dom_sf"/>
</dbReference>
<dbReference type="SMART" id="SM00060">
    <property type="entry name" value="FN3"/>
    <property type="match status" value="1"/>
</dbReference>